<comment type="function">
    <text evidence="8">Part of the ABC transporter complex CysAWTP (TC 3.A.1.6.1) involved in sulfate/thiosulfate import. Probably responsible for the translocation of the substrate across the membrane.</text>
</comment>
<dbReference type="GO" id="GO:0005886">
    <property type="term" value="C:plasma membrane"/>
    <property type="evidence" value="ECO:0007669"/>
    <property type="project" value="InterPro"/>
</dbReference>
<dbReference type="RefSeq" id="WP_010838244.1">
    <property type="nucleotide sequence ID" value="NZ_QRCM01000001.1"/>
</dbReference>
<name>A0A6P2CFJ7_9NOCA</name>
<evidence type="ECO:0000259" key="10">
    <source>
        <dbReference type="PROSITE" id="PS50928"/>
    </source>
</evidence>
<evidence type="ECO:0000256" key="7">
    <source>
        <dbReference type="ARBA" id="ARBA00023136"/>
    </source>
</evidence>
<feature type="transmembrane region" description="Helical" evidence="9">
    <location>
        <begin position="93"/>
        <end position="114"/>
    </location>
</feature>
<evidence type="ECO:0000313" key="12">
    <source>
        <dbReference type="Proteomes" id="UP000471120"/>
    </source>
</evidence>
<comment type="caution">
    <text evidence="11">The sequence shown here is derived from an EMBL/GenBank/DDBJ whole genome shotgun (WGS) entry which is preliminary data.</text>
</comment>
<dbReference type="PANTHER" id="PTHR30406:SF1">
    <property type="entry name" value="SULFATE TRANSPORT SYSTEM PERMEASE PROTEIN CYSW"/>
    <property type="match status" value="1"/>
</dbReference>
<dbReference type="Pfam" id="PF00528">
    <property type="entry name" value="BPD_transp_1"/>
    <property type="match status" value="1"/>
</dbReference>
<dbReference type="AlphaFoldDB" id="A0A6P2CFJ7"/>
<dbReference type="PROSITE" id="PS50928">
    <property type="entry name" value="ABC_TM1"/>
    <property type="match status" value="1"/>
</dbReference>
<dbReference type="NCBIfam" id="TIGR02140">
    <property type="entry name" value="permease_CysW"/>
    <property type="match status" value="1"/>
</dbReference>
<feature type="domain" description="ABC transmembrane type-1" evidence="10">
    <location>
        <begin position="55"/>
        <end position="259"/>
    </location>
</feature>
<keyword evidence="5 9" id="KW-1133">Transmembrane helix</keyword>
<feature type="transmembrane region" description="Helical" evidence="9">
    <location>
        <begin position="238"/>
        <end position="261"/>
    </location>
</feature>
<keyword evidence="4 9" id="KW-0812">Transmembrane</keyword>
<gene>
    <name evidence="11" type="primary">cysW</name>
    <name evidence="11" type="ORF">DW322_16575</name>
</gene>
<evidence type="ECO:0000256" key="3">
    <source>
        <dbReference type="ARBA" id="ARBA00022448"/>
    </source>
</evidence>
<dbReference type="NCBIfam" id="TIGR00969">
    <property type="entry name" value="3a0106s02"/>
    <property type="match status" value="1"/>
</dbReference>
<protein>
    <submittedName>
        <fullName evidence="11">Sulfate ABC transporter permease subunit CysW</fullName>
    </submittedName>
</protein>
<reference evidence="11 12" key="1">
    <citation type="submission" date="2018-07" db="EMBL/GenBank/DDBJ databases">
        <title>Genome sequence of Rhodococcus rhodnii ATCC 35071 from Rhodnius prolixus.</title>
        <authorList>
            <person name="Patel V."/>
            <person name="Vogel K.J."/>
        </authorList>
    </citation>
    <scope>NUCLEOTIDE SEQUENCE [LARGE SCALE GENOMIC DNA]</scope>
    <source>
        <strain evidence="11 12">ATCC 35071</strain>
    </source>
</reference>
<keyword evidence="3" id="KW-0813">Transport</keyword>
<dbReference type="CDD" id="cd06261">
    <property type="entry name" value="TM_PBP2"/>
    <property type="match status" value="1"/>
</dbReference>
<evidence type="ECO:0000256" key="8">
    <source>
        <dbReference type="ARBA" id="ARBA00025323"/>
    </source>
</evidence>
<feature type="transmembrane region" description="Helical" evidence="9">
    <location>
        <begin position="191"/>
        <end position="218"/>
    </location>
</feature>
<dbReference type="Proteomes" id="UP000471120">
    <property type="component" value="Unassembled WGS sequence"/>
</dbReference>
<organism evidence="11 12">
    <name type="scientific">Rhodococcus rhodnii</name>
    <dbReference type="NCBI Taxonomy" id="38312"/>
    <lineage>
        <taxon>Bacteria</taxon>
        <taxon>Bacillati</taxon>
        <taxon>Actinomycetota</taxon>
        <taxon>Actinomycetes</taxon>
        <taxon>Mycobacteriales</taxon>
        <taxon>Nocardiaceae</taxon>
        <taxon>Rhodococcus</taxon>
    </lineage>
</organism>
<comment type="subunit">
    <text evidence="2">The complex is composed of two ATP-binding proteins (CysA), two transmembrane proteins (CysT and CysW) and a solute-binding protein (CysP).</text>
</comment>
<dbReference type="InterPro" id="IPR011866">
    <property type="entry name" value="CysW_permease"/>
</dbReference>
<evidence type="ECO:0000256" key="6">
    <source>
        <dbReference type="ARBA" id="ARBA00023032"/>
    </source>
</evidence>
<evidence type="ECO:0000256" key="2">
    <source>
        <dbReference type="ARBA" id="ARBA00011779"/>
    </source>
</evidence>
<dbReference type="GO" id="GO:0015419">
    <property type="term" value="F:ABC-type sulfate transporter activity"/>
    <property type="evidence" value="ECO:0007669"/>
    <property type="project" value="InterPro"/>
</dbReference>
<evidence type="ECO:0000313" key="11">
    <source>
        <dbReference type="EMBL" id="TXG91519.1"/>
    </source>
</evidence>
<feature type="transmembrane region" description="Helical" evidence="9">
    <location>
        <begin position="9"/>
        <end position="31"/>
    </location>
</feature>
<comment type="subcellular location">
    <subcellularLocation>
        <location evidence="1">Membrane</location>
        <topology evidence="1">Multi-pass membrane protein</topology>
    </subcellularLocation>
</comment>
<feature type="transmembrane region" description="Helical" evidence="9">
    <location>
        <begin position="126"/>
        <end position="150"/>
    </location>
</feature>
<dbReference type="SUPFAM" id="SSF161098">
    <property type="entry name" value="MetI-like"/>
    <property type="match status" value="1"/>
</dbReference>
<evidence type="ECO:0000256" key="4">
    <source>
        <dbReference type="ARBA" id="ARBA00022692"/>
    </source>
</evidence>
<feature type="transmembrane region" description="Helical" evidence="9">
    <location>
        <begin position="51"/>
        <end position="81"/>
    </location>
</feature>
<dbReference type="EMBL" id="QRCM01000001">
    <property type="protein sequence ID" value="TXG91519.1"/>
    <property type="molecule type" value="Genomic_DNA"/>
</dbReference>
<dbReference type="InterPro" id="IPR035906">
    <property type="entry name" value="MetI-like_sf"/>
</dbReference>
<keyword evidence="7 9" id="KW-0472">Membrane</keyword>
<proteinExistence type="predicted"/>
<accession>A0A6P2CFJ7</accession>
<dbReference type="PANTHER" id="PTHR30406">
    <property type="entry name" value="SULFATE TRANSPORT SYSTEM PERMEASE PROTEIN"/>
    <property type="match status" value="1"/>
</dbReference>
<evidence type="ECO:0000256" key="9">
    <source>
        <dbReference type="SAM" id="Phobius"/>
    </source>
</evidence>
<dbReference type="InterPro" id="IPR000515">
    <property type="entry name" value="MetI-like"/>
</dbReference>
<dbReference type="Gene3D" id="1.10.3720.10">
    <property type="entry name" value="MetI-like"/>
    <property type="match status" value="1"/>
</dbReference>
<sequence>MKTSTRSRITLRTVALVYLFVLLVVPIGVILTRTFGDGFMAFYESITTPAAISAFNLSLLIVAIVVPLNVVFGVVTAIALVRGRFPGRGIVQAIVDLPFAVSPIVVGVALILLWGSNGWFGGLESLGLQVIFSLPGMVLATIFVTLPFVVREVEPVLHEIGEEQEQAAATLGANGWQTFWRITLPAIRWGLTYGIVLTIARSLGEFGAVIMVSSGFPGVSQTLTLLVHSRYIDDHNTFGAYSAATLLMGIAIVALLLMTLLDRKRSTTS</sequence>
<keyword evidence="6" id="KW-0764">Sulfate transport</keyword>
<evidence type="ECO:0000256" key="5">
    <source>
        <dbReference type="ARBA" id="ARBA00022989"/>
    </source>
</evidence>
<evidence type="ECO:0000256" key="1">
    <source>
        <dbReference type="ARBA" id="ARBA00004141"/>
    </source>
</evidence>
<dbReference type="InterPro" id="IPR005667">
    <property type="entry name" value="Sulph_transpt2"/>
</dbReference>